<evidence type="ECO:0000313" key="3">
    <source>
        <dbReference type="Proteomes" id="UP001054252"/>
    </source>
</evidence>
<reference evidence="2 3" key="1">
    <citation type="journal article" date="2021" name="Commun. Biol.">
        <title>The genome of Shorea leprosula (Dipterocarpaceae) highlights the ecological relevance of drought in aseasonal tropical rainforests.</title>
        <authorList>
            <person name="Ng K.K.S."/>
            <person name="Kobayashi M.J."/>
            <person name="Fawcett J.A."/>
            <person name="Hatakeyama M."/>
            <person name="Paape T."/>
            <person name="Ng C.H."/>
            <person name="Ang C.C."/>
            <person name="Tnah L.H."/>
            <person name="Lee C.T."/>
            <person name="Nishiyama T."/>
            <person name="Sese J."/>
            <person name="O'Brien M.J."/>
            <person name="Copetti D."/>
            <person name="Mohd Noor M.I."/>
            <person name="Ong R.C."/>
            <person name="Putra M."/>
            <person name="Sireger I.Z."/>
            <person name="Indrioko S."/>
            <person name="Kosugi Y."/>
            <person name="Izuno A."/>
            <person name="Isagi Y."/>
            <person name="Lee S.L."/>
            <person name="Shimizu K.K."/>
        </authorList>
    </citation>
    <scope>NUCLEOTIDE SEQUENCE [LARGE SCALE GENOMIC DNA]</scope>
    <source>
        <strain evidence="2">214</strain>
    </source>
</reference>
<dbReference type="AlphaFoldDB" id="A0AAV5KFV6"/>
<organism evidence="2 3">
    <name type="scientific">Rubroshorea leprosula</name>
    <dbReference type="NCBI Taxonomy" id="152421"/>
    <lineage>
        <taxon>Eukaryota</taxon>
        <taxon>Viridiplantae</taxon>
        <taxon>Streptophyta</taxon>
        <taxon>Embryophyta</taxon>
        <taxon>Tracheophyta</taxon>
        <taxon>Spermatophyta</taxon>
        <taxon>Magnoliopsida</taxon>
        <taxon>eudicotyledons</taxon>
        <taxon>Gunneridae</taxon>
        <taxon>Pentapetalae</taxon>
        <taxon>rosids</taxon>
        <taxon>malvids</taxon>
        <taxon>Malvales</taxon>
        <taxon>Dipterocarpaceae</taxon>
        <taxon>Rubroshorea</taxon>
    </lineage>
</organism>
<evidence type="ECO:0000256" key="1">
    <source>
        <dbReference type="SAM" id="MobiDB-lite"/>
    </source>
</evidence>
<protein>
    <submittedName>
        <fullName evidence="2">Uncharacterized protein</fullName>
    </submittedName>
</protein>
<accession>A0AAV5KFV6</accession>
<comment type="caution">
    <text evidence="2">The sequence shown here is derived from an EMBL/GenBank/DDBJ whole genome shotgun (WGS) entry which is preliminary data.</text>
</comment>
<proteinExistence type="predicted"/>
<feature type="region of interest" description="Disordered" evidence="1">
    <location>
        <begin position="1"/>
        <end position="26"/>
    </location>
</feature>
<evidence type="ECO:0000313" key="2">
    <source>
        <dbReference type="EMBL" id="GKV23477.1"/>
    </source>
</evidence>
<sequence length="101" mass="11377">MARPNQEAIDTFSNTTGIPEADNKRNQNRIKIIKIRQECFPTLRLPNRVADIIDGLPNDLSFSYVTKALISRDSLTAQEATLRITTISFFNPVPNSSKSLR</sequence>
<keyword evidence="3" id="KW-1185">Reference proteome</keyword>
<gene>
    <name evidence="2" type="ORF">SLEP1_g33193</name>
</gene>
<name>A0AAV5KFV6_9ROSI</name>
<dbReference type="EMBL" id="BPVZ01000063">
    <property type="protein sequence ID" value="GKV23477.1"/>
    <property type="molecule type" value="Genomic_DNA"/>
</dbReference>
<dbReference type="Proteomes" id="UP001054252">
    <property type="component" value="Unassembled WGS sequence"/>
</dbReference>